<proteinExistence type="predicted"/>
<dbReference type="AlphaFoldDB" id="A0A345T607"/>
<sequence>MNRGTTVQARGTDRLTGAGVPVDQPSSSGGSSSAVGGESGSVDSHGGATALCNDGTLSYSAHHRGTCSHHHGVAVRYR</sequence>
<dbReference type="EMBL" id="CP031264">
    <property type="protein sequence ID" value="AXI81412.1"/>
    <property type="molecule type" value="Genomic_DNA"/>
</dbReference>
<dbReference type="Proteomes" id="UP000249340">
    <property type="component" value="Chromosome"/>
</dbReference>
<evidence type="ECO:0000313" key="3">
    <source>
        <dbReference type="Proteomes" id="UP000249340"/>
    </source>
</evidence>
<name>A0A345T607_9ACTN</name>
<evidence type="ECO:0000313" key="2">
    <source>
        <dbReference type="EMBL" id="AXI81412.1"/>
    </source>
</evidence>
<evidence type="ECO:0000256" key="1">
    <source>
        <dbReference type="SAM" id="MobiDB-lite"/>
    </source>
</evidence>
<dbReference type="InterPro" id="IPR022236">
    <property type="entry name" value="DUF3761"/>
</dbReference>
<keyword evidence="3" id="KW-1185">Reference proteome</keyword>
<dbReference type="Pfam" id="PF12587">
    <property type="entry name" value="DUF3761"/>
    <property type="match status" value="1"/>
</dbReference>
<feature type="compositionally biased region" description="Low complexity" evidence="1">
    <location>
        <begin position="19"/>
        <end position="44"/>
    </location>
</feature>
<feature type="region of interest" description="Disordered" evidence="1">
    <location>
        <begin position="1"/>
        <end position="55"/>
    </location>
</feature>
<reference evidence="3" key="1">
    <citation type="submission" date="2018-07" db="EMBL/GenBank/DDBJ databases">
        <title>Streptacidiphilus bronchialis DSM 106435 chromosome.</title>
        <authorList>
            <person name="Batra D."/>
            <person name="Gulvik C.A."/>
        </authorList>
    </citation>
    <scope>NUCLEOTIDE SEQUENCE [LARGE SCALE GENOMIC DNA]</scope>
    <source>
        <strain evidence="3">DSM 106435</strain>
    </source>
</reference>
<gene>
    <name evidence="2" type="ORF">C7M71_014575</name>
</gene>
<organism evidence="2 3">
    <name type="scientific">Peterkaempfera bronchialis</name>
    <dbReference type="NCBI Taxonomy" id="2126346"/>
    <lineage>
        <taxon>Bacteria</taxon>
        <taxon>Bacillati</taxon>
        <taxon>Actinomycetota</taxon>
        <taxon>Actinomycetes</taxon>
        <taxon>Kitasatosporales</taxon>
        <taxon>Streptomycetaceae</taxon>
        <taxon>Peterkaempfera</taxon>
    </lineage>
</organism>
<protein>
    <submittedName>
        <fullName evidence="2">DUF3761 domain-containing protein</fullName>
    </submittedName>
</protein>
<dbReference type="OrthoDB" id="4751721at2"/>
<dbReference type="KEGG" id="stri:C7M71_014575"/>
<accession>A0A345T607</accession>